<dbReference type="AlphaFoldDB" id="A0A699HHC0"/>
<accession>A0A699HHC0</accession>
<organism evidence="1">
    <name type="scientific">Tanacetum cinerariifolium</name>
    <name type="common">Dalmatian daisy</name>
    <name type="synonym">Chrysanthemum cinerariifolium</name>
    <dbReference type="NCBI Taxonomy" id="118510"/>
    <lineage>
        <taxon>Eukaryota</taxon>
        <taxon>Viridiplantae</taxon>
        <taxon>Streptophyta</taxon>
        <taxon>Embryophyta</taxon>
        <taxon>Tracheophyta</taxon>
        <taxon>Spermatophyta</taxon>
        <taxon>Magnoliopsida</taxon>
        <taxon>eudicotyledons</taxon>
        <taxon>Gunneridae</taxon>
        <taxon>Pentapetalae</taxon>
        <taxon>asterids</taxon>
        <taxon>campanulids</taxon>
        <taxon>Asterales</taxon>
        <taxon>Asteraceae</taxon>
        <taxon>Asteroideae</taxon>
        <taxon>Anthemideae</taxon>
        <taxon>Anthemidinae</taxon>
        <taxon>Tanacetum</taxon>
    </lineage>
</organism>
<comment type="caution">
    <text evidence="1">The sequence shown here is derived from an EMBL/GenBank/DDBJ whole genome shotgun (WGS) entry which is preliminary data.</text>
</comment>
<sequence>MTAKLALFEASHFTSQSLKTFQSNNKGLVNETFDWNKEDVSNNEDETQVKVLMALSNDELFIGKNHARNGELINITMKKVNILLSMDEDLDWHTYLKYINIDLKYVEEQSFNLLSKYTKIIFELNKCRDDILSFKQAKFEAITFQIQNTKLTNLNHALQDQLNKERKTGLRDSIMIANFQTLTLKESSQAFNECLQITKAPNDPESSKVSGSKP</sequence>
<protein>
    <submittedName>
        <fullName evidence="1">Retrovirus-related Pol polyprotein from transposon TNT 1-94</fullName>
    </submittedName>
</protein>
<gene>
    <name evidence="1" type="ORF">Tci_388668</name>
</gene>
<reference evidence="1" key="1">
    <citation type="journal article" date="2019" name="Sci. Rep.">
        <title>Draft genome of Tanacetum cinerariifolium, the natural source of mosquito coil.</title>
        <authorList>
            <person name="Yamashiro T."/>
            <person name="Shiraishi A."/>
            <person name="Satake H."/>
            <person name="Nakayama K."/>
        </authorList>
    </citation>
    <scope>NUCLEOTIDE SEQUENCE</scope>
</reference>
<proteinExistence type="predicted"/>
<evidence type="ECO:0000313" key="1">
    <source>
        <dbReference type="EMBL" id="GEY16694.1"/>
    </source>
</evidence>
<name>A0A699HHC0_TANCI</name>
<dbReference type="EMBL" id="BKCJ010156876">
    <property type="protein sequence ID" value="GEY16694.1"/>
    <property type="molecule type" value="Genomic_DNA"/>
</dbReference>